<evidence type="ECO:0000256" key="7">
    <source>
        <dbReference type="ARBA" id="ARBA00023180"/>
    </source>
</evidence>
<gene>
    <name evidence="13" type="ORF">CITCOLO1_LOCUS164</name>
</gene>
<evidence type="ECO:0000256" key="2">
    <source>
        <dbReference type="ARBA" id="ARBA00022475"/>
    </source>
</evidence>
<feature type="chain" id="PRO_5046573087" description="Phytocyanin domain-containing protein" evidence="11">
    <location>
        <begin position="30"/>
        <end position="554"/>
    </location>
</feature>
<keyword evidence="8" id="KW-0449">Lipoprotein</keyword>
<dbReference type="InterPro" id="IPR003245">
    <property type="entry name" value="Phytocyanin_dom"/>
</dbReference>
<evidence type="ECO:0000256" key="4">
    <source>
        <dbReference type="ARBA" id="ARBA00022729"/>
    </source>
</evidence>
<dbReference type="EMBL" id="OZ021735">
    <property type="protein sequence ID" value="CAK9308651.1"/>
    <property type="molecule type" value="Genomic_DNA"/>
</dbReference>
<evidence type="ECO:0000313" key="14">
    <source>
        <dbReference type="Proteomes" id="UP001642487"/>
    </source>
</evidence>
<keyword evidence="3" id="KW-0336">GPI-anchor</keyword>
<sequence length="554" mass="61939">MASLVSLLNLPFFSLLLIALAAAPPFVASHHFHVGENRGWSNPTGNHTHSFNFWASQNRFHVGDTLYFEYRNDSVLVVNYTNYRDCIVSDPIAKFENGSGGTIFRLDRDGDFYFISGNIEHCVNGQKLAVRVMNDDDDDDGDDESADSPEGMESWNWGPPSLNSTVKATLASPLVHSETSVRRLHPVAPLTGTAMAASMAASELEVAVFIDTDFGTRLAVAVPQDISAGALKREVERVHFNCFPSIGEIKVDGFMVKQNSNFYHLPDTLLTKLASRLEVMQFLHVKARPLNEFIKPRLPENADCFPNLNYVTYPTESRGFLGIAWKSKIRINGKKHTRKRFRRMNCSSRLVGRGILAWNTRRKRKITNKKQLLEHMEKNSDMGRPIKDAENPNGSIDTSLYHCVANDEVRITKQQKLASSSLLEAATASELSSEVMSVSSIIKRYFSSYDEVSSVSNLSGYNITQSQPEEYLKMKKNMARGPSMLPLRLPFKACSQKPERSKLGKRLVMASYNLGISPIRGRPEISLCNAKGKTFQELTSLAKSSCFEISDSED</sequence>
<comment type="similarity">
    <text evidence="9">Belongs to the early nodulin-like (ENODL) family.</text>
</comment>
<evidence type="ECO:0000256" key="5">
    <source>
        <dbReference type="ARBA" id="ARBA00023136"/>
    </source>
</evidence>
<evidence type="ECO:0000259" key="12">
    <source>
        <dbReference type="PROSITE" id="PS51485"/>
    </source>
</evidence>
<dbReference type="SUPFAM" id="SSF49503">
    <property type="entry name" value="Cupredoxins"/>
    <property type="match status" value="1"/>
</dbReference>
<evidence type="ECO:0000256" key="6">
    <source>
        <dbReference type="ARBA" id="ARBA00023157"/>
    </source>
</evidence>
<comment type="subcellular location">
    <subcellularLocation>
        <location evidence="1">Cell membrane</location>
        <topology evidence="1">Lipid-anchor</topology>
        <topology evidence="1">GPI-anchor</topology>
    </subcellularLocation>
</comment>
<proteinExistence type="inferred from homology"/>
<keyword evidence="7" id="KW-0325">Glycoprotein</keyword>
<keyword evidence="14" id="KW-1185">Reference proteome</keyword>
<evidence type="ECO:0000256" key="9">
    <source>
        <dbReference type="ARBA" id="ARBA00035011"/>
    </source>
</evidence>
<dbReference type="InterPro" id="IPR008972">
    <property type="entry name" value="Cupredoxin"/>
</dbReference>
<organism evidence="13 14">
    <name type="scientific">Citrullus colocynthis</name>
    <name type="common">colocynth</name>
    <dbReference type="NCBI Taxonomy" id="252529"/>
    <lineage>
        <taxon>Eukaryota</taxon>
        <taxon>Viridiplantae</taxon>
        <taxon>Streptophyta</taxon>
        <taxon>Embryophyta</taxon>
        <taxon>Tracheophyta</taxon>
        <taxon>Spermatophyta</taxon>
        <taxon>Magnoliopsida</taxon>
        <taxon>eudicotyledons</taxon>
        <taxon>Gunneridae</taxon>
        <taxon>Pentapetalae</taxon>
        <taxon>rosids</taxon>
        <taxon>fabids</taxon>
        <taxon>Cucurbitales</taxon>
        <taxon>Cucurbitaceae</taxon>
        <taxon>Benincaseae</taxon>
        <taxon>Citrullus</taxon>
    </lineage>
</organism>
<dbReference type="InterPro" id="IPR039391">
    <property type="entry name" value="Phytocyanin-like"/>
</dbReference>
<feature type="signal peptide" evidence="11">
    <location>
        <begin position="1"/>
        <end position="29"/>
    </location>
</feature>
<evidence type="ECO:0000256" key="3">
    <source>
        <dbReference type="ARBA" id="ARBA00022622"/>
    </source>
</evidence>
<keyword evidence="6" id="KW-1015">Disulfide bond</keyword>
<dbReference type="Proteomes" id="UP001642487">
    <property type="component" value="Chromosome 1"/>
</dbReference>
<feature type="region of interest" description="Disordered" evidence="10">
    <location>
        <begin position="133"/>
        <end position="160"/>
    </location>
</feature>
<dbReference type="Gene3D" id="2.60.40.420">
    <property type="entry name" value="Cupredoxins - blue copper proteins"/>
    <property type="match status" value="1"/>
</dbReference>
<dbReference type="Pfam" id="PF02298">
    <property type="entry name" value="Cu_bind_like"/>
    <property type="match status" value="1"/>
</dbReference>
<evidence type="ECO:0000256" key="1">
    <source>
        <dbReference type="ARBA" id="ARBA00004609"/>
    </source>
</evidence>
<dbReference type="PROSITE" id="PS51485">
    <property type="entry name" value="PHYTOCYANIN"/>
    <property type="match status" value="1"/>
</dbReference>
<feature type="domain" description="Phytocyanin" evidence="12">
    <location>
        <begin position="30"/>
        <end position="134"/>
    </location>
</feature>
<dbReference type="PANTHER" id="PTHR33021">
    <property type="entry name" value="BLUE COPPER PROTEIN"/>
    <property type="match status" value="1"/>
</dbReference>
<reference evidence="13 14" key="1">
    <citation type="submission" date="2024-03" db="EMBL/GenBank/DDBJ databases">
        <authorList>
            <person name="Gkanogiannis A."/>
            <person name="Becerra Lopez-Lavalle L."/>
        </authorList>
    </citation>
    <scope>NUCLEOTIDE SEQUENCE [LARGE SCALE GENOMIC DNA]</scope>
</reference>
<name>A0ABP0XML6_9ROSI</name>
<evidence type="ECO:0000313" key="13">
    <source>
        <dbReference type="EMBL" id="CAK9308651.1"/>
    </source>
</evidence>
<keyword evidence="4 11" id="KW-0732">Signal</keyword>
<dbReference type="CDD" id="cd11019">
    <property type="entry name" value="OsENODL1_like"/>
    <property type="match status" value="1"/>
</dbReference>
<evidence type="ECO:0000256" key="10">
    <source>
        <dbReference type="SAM" id="MobiDB-lite"/>
    </source>
</evidence>
<feature type="compositionally biased region" description="Acidic residues" evidence="10">
    <location>
        <begin position="135"/>
        <end position="147"/>
    </location>
</feature>
<keyword evidence="5" id="KW-0472">Membrane</keyword>
<accession>A0ABP0XML6</accession>
<dbReference type="PANTHER" id="PTHR33021:SF14">
    <property type="entry name" value="OS01G0272700 PROTEIN"/>
    <property type="match status" value="1"/>
</dbReference>
<protein>
    <recommendedName>
        <fullName evidence="12">Phytocyanin domain-containing protein</fullName>
    </recommendedName>
</protein>
<evidence type="ECO:0000256" key="8">
    <source>
        <dbReference type="ARBA" id="ARBA00023288"/>
    </source>
</evidence>
<dbReference type="InterPro" id="IPR041846">
    <property type="entry name" value="ENL_dom"/>
</dbReference>
<evidence type="ECO:0000256" key="11">
    <source>
        <dbReference type="SAM" id="SignalP"/>
    </source>
</evidence>
<keyword evidence="2" id="KW-1003">Cell membrane</keyword>